<dbReference type="Proteomes" id="UP000537204">
    <property type="component" value="Unassembled WGS sequence"/>
</dbReference>
<gene>
    <name evidence="1" type="ORF">HDE68_002815</name>
</gene>
<reference evidence="1 2" key="1">
    <citation type="submission" date="2020-08" db="EMBL/GenBank/DDBJ databases">
        <title>Genomic Encyclopedia of Type Strains, Phase IV (KMG-V): Genome sequencing to study the core and pangenomes of soil and plant-associated prokaryotes.</title>
        <authorList>
            <person name="Whitman W."/>
        </authorList>
    </citation>
    <scope>NUCLEOTIDE SEQUENCE [LARGE SCALE GENOMIC DNA]</scope>
    <source>
        <strain evidence="1 2">S3M1</strain>
    </source>
</reference>
<organism evidence="1 2">
    <name type="scientific">Pedobacter cryoconitis</name>
    <dbReference type="NCBI Taxonomy" id="188932"/>
    <lineage>
        <taxon>Bacteria</taxon>
        <taxon>Pseudomonadati</taxon>
        <taxon>Bacteroidota</taxon>
        <taxon>Sphingobacteriia</taxon>
        <taxon>Sphingobacteriales</taxon>
        <taxon>Sphingobacteriaceae</taxon>
        <taxon>Pedobacter</taxon>
    </lineage>
</organism>
<proteinExistence type="predicted"/>
<evidence type="ECO:0000313" key="1">
    <source>
        <dbReference type="EMBL" id="MBB5636902.1"/>
    </source>
</evidence>
<dbReference type="AlphaFoldDB" id="A0A7W8ZN98"/>
<dbReference type="RefSeq" id="WP_183882804.1">
    <property type="nucleotide sequence ID" value="NZ_JACHCE010000004.1"/>
</dbReference>
<comment type="caution">
    <text evidence="1">The sequence shown here is derived from an EMBL/GenBank/DDBJ whole genome shotgun (WGS) entry which is preliminary data.</text>
</comment>
<name>A0A7W8ZN98_9SPHI</name>
<dbReference type="EMBL" id="JACHCE010000004">
    <property type="protein sequence ID" value="MBB5636902.1"/>
    <property type="molecule type" value="Genomic_DNA"/>
</dbReference>
<evidence type="ECO:0000313" key="2">
    <source>
        <dbReference type="Proteomes" id="UP000537204"/>
    </source>
</evidence>
<sequence length="230" mass="26208">MDSREVFLDACNQINDGLAEFKFKAIKKGACLKKVAADNDLTFEIDFQSSSLNTGGYIKLLPHIQISSKKLKKWLQEHTDGQYSNDIVYGSQIGYISHFQEWKSWNVSGSNQEKTIAEIVSTIKIYVLPVFNLFEDTDKAISFLSTNGTKFNRYTAQSLTPLAFMLCFAPVEKTKDFFNNYLPDAPGKGMLLNFYKELEAGKKIDFMYSEFADAFFIKLAFLNGLKRKNQ</sequence>
<accession>A0A7W8ZN98</accession>
<evidence type="ECO:0008006" key="3">
    <source>
        <dbReference type="Google" id="ProtNLM"/>
    </source>
</evidence>
<protein>
    <recommendedName>
        <fullName evidence="3">DUF4304 domain-containing protein</fullName>
    </recommendedName>
</protein>